<dbReference type="InterPro" id="IPR034593">
    <property type="entry name" value="DgoD-like"/>
</dbReference>
<evidence type="ECO:0000256" key="1">
    <source>
        <dbReference type="ARBA" id="ARBA00023239"/>
    </source>
</evidence>
<dbReference type="CDD" id="cd03316">
    <property type="entry name" value="MR_like"/>
    <property type="match status" value="1"/>
</dbReference>
<accession>A0A7W6GUF6</accession>
<dbReference type="InterPro" id="IPR018110">
    <property type="entry name" value="Mandel_Rmase/mucon_lact_enz_CS"/>
</dbReference>
<dbReference type="Gene3D" id="3.20.20.120">
    <property type="entry name" value="Enolase-like C-terminal domain"/>
    <property type="match status" value="1"/>
</dbReference>
<dbReference type="SFLD" id="SFLDS00001">
    <property type="entry name" value="Enolase"/>
    <property type="match status" value="1"/>
</dbReference>
<name>A0A7W6GUF6_9RHOB</name>
<keyword evidence="1" id="KW-0456">Lyase</keyword>
<dbReference type="AlphaFoldDB" id="A0A7W6GUF6"/>
<dbReference type="Pfam" id="PF13378">
    <property type="entry name" value="MR_MLE_C"/>
    <property type="match status" value="1"/>
</dbReference>
<dbReference type="SMART" id="SM00922">
    <property type="entry name" value="MR_MLE"/>
    <property type="match status" value="1"/>
</dbReference>
<dbReference type="InterPro" id="IPR029017">
    <property type="entry name" value="Enolase-like_N"/>
</dbReference>
<dbReference type="GO" id="GO:0016829">
    <property type="term" value="F:lyase activity"/>
    <property type="evidence" value="ECO:0007669"/>
    <property type="project" value="UniProtKB-KW"/>
</dbReference>
<reference evidence="3 4" key="1">
    <citation type="submission" date="2020-08" db="EMBL/GenBank/DDBJ databases">
        <title>Genomic Encyclopedia of Type Strains, Phase IV (KMG-IV): sequencing the most valuable type-strain genomes for metagenomic binning, comparative biology and taxonomic classification.</title>
        <authorList>
            <person name="Goeker M."/>
        </authorList>
    </citation>
    <scope>NUCLEOTIDE SEQUENCE [LARGE SCALE GENOMIC DNA]</scope>
    <source>
        <strain evidence="3 4">DSM 102235</strain>
    </source>
</reference>
<evidence type="ECO:0000313" key="3">
    <source>
        <dbReference type="EMBL" id="MBB3988115.1"/>
    </source>
</evidence>
<dbReference type="InterPro" id="IPR013342">
    <property type="entry name" value="Mandelate_racemase_C"/>
</dbReference>
<dbReference type="InterPro" id="IPR013341">
    <property type="entry name" value="Mandelate_racemase_N_dom"/>
</dbReference>
<dbReference type="SUPFAM" id="SSF51604">
    <property type="entry name" value="Enolase C-terminal domain-like"/>
    <property type="match status" value="1"/>
</dbReference>
<dbReference type="Gene3D" id="3.30.390.10">
    <property type="entry name" value="Enolase-like, N-terminal domain"/>
    <property type="match status" value="1"/>
</dbReference>
<dbReference type="GO" id="GO:0009063">
    <property type="term" value="P:amino acid catabolic process"/>
    <property type="evidence" value="ECO:0007669"/>
    <property type="project" value="InterPro"/>
</dbReference>
<protein>
    <submittedName>
        <fullName evidence="3">L-alanine-DL-glutamate epimerase-like enolase superfamily enzyme</fullName>
    </submittedName>
</protein>
<dbReference type="PROSITE" id="PS00909">
    <property type="entry name" value="MR_MLE_2"/>
    <property type="match status" value="1"/>
</dbReference>
<dbReference type="InterPro" id="IPR029065">
    <property type="entry name" value="Enolase_C-like"/>
</dbReference>
<dbReference type="RefSeq" id="WP_183969695.1">
    <property type="nucleotide sequence ID" value="NZ_BAABBZ010000017.1"/>
</dbReference>
<dbReference type="GO" id="GO:0000287">
    <property type="term" value="F:magnesium ion binding"/>
    <property type="evidence" value="ECO:0007669"/>
    <property type="project" value="UniProtKB-ARBA"/>
</dbReference>
<evidence type="ECO:0000259" key="2">
    <source>
        <dbReference type="SMART" id="SM00922"/>
    </source>
</evidence>
<feature type="domain" description="Mandelate racemase/muconate lactonizing enzyme C-terminal" evidence="2">
    <location>
        <begin position="149"/>
        <end position="245"/>
    </location>
</feature>
<dbReference type="InterPro" id="IPR036849">
    <property type="entry name" value="Enolase-like_C_sf"/>
</dbReference>
<evidence type="ECO:0000313" key="4">
    <source>
        <dbReference type="Proteomes" id="UP000541426"/>
    </source>
</evidence>
<proteinExistence type="predicted"/>
<dbReference type="PANTHER" id="PTHR48080:SF2">
    <property type="entry name" value="D-GALACTONATE DEHYDRATASE"/>
    <property type="match status" value="1"/>
</dbReference>
<dbReference type="Proteomes" id="UP000541426">
    <property type="component" value="Unassembled WGS sequence"/>
</dbReference>
<dbReference type="SFLD" id="SFLDG00179">
    <property type="entry name" value="mandelate_racemase"/>
    <property type="match status" value="1"/>
</dbReference>
<keyword evidence="4" id="KW-1185">Reference proteome</keyword>
<dbReference type="Pfam" id="PF02746">
    <property type="entry name" value="MR_MLE_N"/>
    <property type="match status" value="1"/>
</dbReference>
<sequence length="376" mass="40080">MACIARIEAWACRSPIAEPVATSFGIMRNRPAVFVRVEDDDGAFGWGEVFANWPAAGAEHRVNLLADDVAPLVLGQAADDPAALFQKLEDQLYIRALQCGEFGPFRQVVAGIDQALWDMRARREAVAVHVMLGASPVIRVPAYASGIHIDAADRVIPEARDTGFRAFKVKVGFSPDEAARVRALMDGLNSGEQLALDANQGWDTEKAKTFLDAVADLPLMWMEEPIRADMPASDWHRLAGRVPLAGGENIAGFADFSARLGEGVLSFVQPDIAKWGGFSGCLAVGRAALSAGATYCPHFLGAGIGLRASAELLATVGGPGLLEVDVNPNPLRDAFGTVRDSIEDGHWRLGPGPGLGVSQLPEAVAKCITHRREVLA</sequence>
<organism evidence="3 4">
    <name type="scientific">Sagittula marina</name>
    <dbReference type="NCBI Taxonomy" id="943940"/>
    <lineage>
        <taxon>Bacteria</taxon>
        <taxon>Pseudomonadati</taxon>
        <taxon>Pseudomonadota</taxon>
        <taxon>Alphaproteobacteria</taxon>
        <taxon>Rhodobacterales</taxon>
        <taxon>Roseobacteraceae</taxon>
        <taxon>Sagittula</taxon>
    </lineage>
</organism>
<dbReference type="PANTHER" id="PTHR48080">
    <property type="entry name" value="D-GALACTONATE DEHYDRATASE-RELATED"/>
    <property type="match status" value="1"/>
</dbReference>
<comment type="caution">
    <text evidence="3">The sequence shown here is derived from an EMBL/GenBank/DDBJ whole genome shotgun (WGS) entry which is preliminary data.</text>
</comment>
<dbReference type="EMBL" id="JACIEJ010000016">
    <property type="protein sequence ID" value="MBB3988115.1"/>
    <property type="molecule type" value="Genomic_DNA"/>
</dbReference>
<gene>
    <name evidence="3" type="ORF">GGQ68_004471</name>
</gene>
<dbReference type="SUPFAM" id="SSF54826">
    <property type="entry name" value="Enolase N-terminal domain-like"/>
    <property type="match status" value="1"/>
</dbReference>